<feature type="transmembrane region" description="Helical" evidence="1">
    <location>
        <begin position="323"/>
        <end position="348"/>
    </location>
</feature>
<feature type="transmembrane region" description="Helical" evidence="1">
    <location>
        <begin position="136"/>
        <end position="160"/>
    </location>
</feature>
<gene>
    <name evidence="3" type="ORF">NDM98_06355</name>
</gene>
<keyword evidence="1" id="KW-1133">Transmembrane helix</keyword>
<protein>
    <submittedName>
        <fullName evidence="3">YjiH family protein</fullName>
    </submittedName>
</protein>
<dbReference type="InterPro" id="IPR011642">
    <property type="entry name" value="Gate_dom"/>
</dbReference>
<comment type="caution">
    <text evidence="3">The sequence shown here is derived from an EMBL/GenBank/DDBJ whole genome shotgun (WGS) entry which is preliminary data.</text>
</comment>
<feature type="transmembrane region" description="Helical" evidence="1">
    <location>
        <begin position="12"/>
        <end position="33"/>
    </location>
</feature>
<keyword evidence="1" id="KW-0812">Transmembrane</keyword>
<dbReference type="Pfam" id="PF07670">
    <property type="entry name" value="Gate"/>
    <property type="match status" value="1"/>
</dbReference>
<dbReference type="EMBL" id="JAMQJY010000001">
    <property type="protein sequence ID" value="MCM2675146.1"/>
    <property type="molecule type" value="Genomic_DNA"/>
</dbReference>
<feature type="transmembrane region" description="Helical" evidence="1">
    <location>
        <begin position="53"/>
        <end position="77"/>
    </location>
</feature>
<organism evidence="3 4">
    <name type="scientific">Alkalicoccobacillus plakortidis</name>
    <dbReference type="NCBI Taxonomy" id="444060"/>
    <lineage>
        <taxon>Bacteria</taxon>
        <taxon>Bacillati</taxon>
        <taxon>Bacillota</taxon>
        <taxon>Bacilli</taxon>
        <taxon>Bacillales</taxon>
        <taxon>Bacillaceae</taxon>
        <taxon>Alkalicoccobacillus</taxon>
    </lineage>
</organism>
<feature type="transmembrane region" description="Helical" evidence="1">
    <location>
        <begin position="214"/>
        <end position="233"/>
    </location>
</feature>
<sequence length="454" mass="49929">MENNNISNRNKHVLAFIIPSLIGALLFLIPLPIGVDGQWTVLIAYISSNLESFVSGVITEILAAILLLSSIGALIGVTAKPEWMTKQPFLKGLFVIHPFWLIIRFLGAIFAVLTLFEVGPEVIIGVGTGQEVLYNLLPVLAVWSFVMGMLLPLLIEFGLMEWLGTLAQKIMRPLFKLPGRAAVDSMASWMGNNMVSILITINQYESGYYSKKESAIIVTNFTITSIGFSLIVARMLNIENLFPPFYLTVLIAVFVAAIICPRIPPLSRMRNDYYEPAGKQIVEEAPQDISIPRWAFQKGVAKASKVPTASVLVKKGLFNAADIWFGMLPLVMGIGTIALIIANFTPVFQIISYPLIPVLELMQIPEASQAAPAMLIGFADMFLPTILGSNIESELTRFVVGAVSLTQLIYMSEIGVMLIRSSIPVNIGQLFLMFIIRTVITLPIVVLIAHLFVF</sequence>
<feature type="transmembrane region" description="Helical" evidence="1">
    <location>
        <begin position="431"/>
        <end position="453"/>
    </location>
</feature>
<name>A0ABT0XGX5_9BACI</name>
<dbReference type="Proteomes" id="UP001203665">
    <property type="component" value="Unassembled WGS sequence"/>
</dbReference>
<reference evidence="3" key="1">
    <citation type="submission" date="2022-06" db="EMBL/GenBank/DDBJ databases">
        <title>Alkalicoccobacillus porphyridii sp. nov., isolated from a marine red alga, Porphyridium purpureum and reclassification of Shouchella plakortidis and Shouchella gibsonii as Alkalicoccobacillus plakortidis comb. nov. and Alkalicoccobacillus gibsonii comb. nov.</title>
        <authorList>
            <person name="Kim K.H."/>
            <person name="Lee J.K."/>
            <person name="Han D.M."/>
            <person name="Baek J.H."/>
            <person name="Jeon C.O."/>
        </authorList>
    </citation>
    <scope>NUCLEOTIDE SEQUENCE</scope>
    <source>
        <strain evidence="3">DSM 19153</strain>
    </source>
</reference>
<keyword evidence="4" id="KW-1185">Reference proteome</keyword>
<evidence type="ECO:0000256" key="1">
    <source>
        <dbReference type="SAM" id="Phobius"/>
    </source>
</evidence>
<feature type="domain" description="Nucleoside transporter/FeoB GTPase Gate" evidence="2">
    <location>
        <begin position="134"/>
        <end position="238"/>
    </location>
</feature>
<feature type="transmembrane region" description="Helical" evidence="1">
    <location>
        <begin position="245"/>
        <end position="264"/>
    </location>
</feature>
<feature type="transmembrane region" description="Helical" evidence="1">
    <location>
        <begin position="89"/>
        <end position="116"/>
    </location>
</feature>
<dbReference type="RefSeq" id="WP_251605484.1">
    <property type="nucleotide sequence ID" value="NZ_JAMQJY010000001.1"/>
</dbReference>
<feature type="transmembrane region" description="Helical" evidence="1">
    <location>
        <begin position="369"/>
        <end position="387"/>
    </location>
</feature>
<evidence type="ECO:0000259" key="2">
    <source>
        <dbReference type="Pfam" id="PF07670"/>
    </source>
</evidence>
<evidence type="ECO:0000313" key="3">
    <source>
        <dbReference type="EMBL" id="MCM2675146.1"/>
    </source>
</evidence>
<keyword evidence="1" id="KW-0472">Membrane</keyword>
<accession>A0ABT0XGX5</accession>
<evidence type="ECO:0000313" key="4">
    <source>
        <dbReference type="Proteomes" id="UP001203665"/>
    </source>
</evidence>
<proteinExistence type="predicted"/>
<feature type="transmembrane region" description="Helical" evidence="1">
    <location>
        <begin position="399"/>
        <end position="419"/>
    </location>
</feature>